<evidence type="ECO:0000313" key="1">
    <source>
        <dbReference type="EMBL" id="KKL79473.1"/>
    </source>
</evidence>
<sequence>MNTKQIVNKYVYLMFLENLDTPEEAFKMVMEYAQKTGKNSWECMGLVFSPNYYTVLVRDMENGTYIGYASAHVIPETKTLFYDYGYMRHPVIGSSKMFDMISLMMREKSGLGLCNVVLQSDLNPALWCKHYGFEISKEVVFTKQFSNYTLQ</sequence>
<dbReference type="AlphaFoldDB" id="A0A0F9EZC9"/>
<dbReference type="EMBL" id="LAZR01023160">
    <property type="protein sequence ID" value="KKL79473.1"/>
    <property type="molecule type" value="Genomic_DNA"/>
</dbReference>
<proteinExistence type="predicted"/>
<comment type="caution">
    <text evidence="1">The sequence shown here is derived from an EMBL/GenBank/DDBJ whole genome shotgun (WGS) entry which is preliminary data.</text>
</comment>
<name>A0A0F9EZC9_9ZZZZ</name>
<organism evidence="1">
    <name type="scientific">marine sediment metagenome</name>
    <dbReference type="NCBI Taxonomy" id="412755"/>
    <lineage>
        <taxon>unclassified sequences</taxon>
        <taxon>metagenomes</taxon>
        <taxon>ecological metagenomes</taxon>
    </lineage>
</organism>
<accession>A0A0F9EZC9</accession>
<reference evidence="1" key="1">
    <citation type="journal article" date="2015" name="Nature">
        <title>Complex archaea that bridge the gap between prokaryotes and eukaryotes.</title>
        <authorList>
            <person name="Spang A."/>
            <person name="Saw J.H."/>
            <person name="Jorgensen S.L."/>
            <person name="Zaremba-Niedzwiedzka K."/>
            <person name="Martijn J."/>
            <person name="Lind A.E."/>
            <person name="van Eijk R."/>
            <person name="Schleper C."/>
            <person name="Guy L."/>
            <person name="Ettema T.J."/>
        </authorList>
    </citation>
    <scope>NUCLEOTIDE SEQUENCE</scope>
</reference>
<gene>
    <name evidence="1" type="ORF">LCGC14_2014470</name>
</gene>
<protein>
    <submittedName>
        <fullName evidence="1">Uncharacterized protein</fullName>
    </submittedName>
</protein>